<feature type="region of interest" description="Disordered" evidence="1">
    <location>
        <begin position="31"/>
        <end position="71"/>
    </location>
</feature>
<feature type="compositionally biased region" description="Polar residues" evidence="1">
    <location>
        <begin position="62"/>
        <end position="71"/>
    </location>
</feature>
<dbReference type="AlphaFoldDB" id="A0A9X0B3D4"/>
<evidence type="ECO:0000256" key="1">
    <source>
        <dbReference type="SAM" id="MobiDB-lite"/>
    </source>
</evidence>
<gene>
    <name evidence="2" type="ORF">N7509_009158</name>
</gene>
<protein>
    <submittedName>
        <fullName evidence="2">Uncharacterized protein</fullName>
    </submittedName>
</protein>
<evidence type="ECO:0000313" key="2">
    <source>
        <dbReference type="EMBL" id="KAJ5386617.1"/>
    </source>
</evidence>
<reference evidence="2" key="1">
    <citation type="submission" date="2022-12" db="EMBL/GenBank/DDBJ databases">
        <authorList>
            <person name="Petersen C."/>
        </authorList>
    </citation>
    <scope>NUCLEOTIDE SEQUENCE</scope>
    <source>
        <strain evidence="2">IBT 29677</strain>
    </source>
</reference>
<proteinExistence type="predicted"/>
<dbReference type="RefSeq" id="XP_056484415.1">
    <property type="nucleotide sequence ID" value="XM_056633795.1"/>
</dbReference>
<dbReference type="GeneID" id="81372775"/>
<comment type="caution">
    <text evidence="2">The sequence shown here is derived from an EMBL/GenBank/DDBJ whole genome shotgun (WGS) entry which is preliminary data.</text>
</comment>
<dbReference type="Proteomes" id="UP001147747">
    <property type="component" value="Unassembled WGS sequence"/>
</dbReference>
<accession>A0A9X0B3D4</accession>
<organism evidence="2 3">
    <name type="scientific">Penicillium cosmopolitanum</name>
    <dbReference type="NCBI Taxonomy" id="1131564"/>
    <lineage>
        <taxon>Eukaryota</taxon>
        <taxon>Fungi</taxon>
        <taxon>Dikarya</taxon>
        <taxon>Ascomycota</taxon>
        <taxon>Pezizomycotina</taxon>
        <taxon>Eurotiomycetes</taxon>
        <taxon>Eurotiomycetidae</taxon>
        <taxon>Eurotiales</taxon>
        <taxon>Aspergillaceae</taxon>
        <taxon>Penicillium</taxon>
    </lineage>
</organism>
<keyword evidence="3" id="KW-1185">Reference proteome</keyword>
<evidence type="ECO:0000313" key="3">
    <source>
        <dbReference type="Proteomes" id="UP001147747"/>
    </source>
</evidence>
<dbReference type="EMBL" id="JAPZBU010000009">
    <property type="protein sequence ID" value="KAJ5386617.1"/>
    <property type="molecule type" value="Genomic_DNA"/>
</dbReference>
<sequence length="71" mass="8283">MDEEEARFPCNVKYRRAHYLGRLYRVRPTEDHRHYPSRASLSGTGPIIANRKRSLGERMGKNSISGWGQHE</sequence>
<name>A0A9X0B3D4_9EURO</name>
<reference evidence="2" key="2">
    <citation type="journal article" date="2023" name="IMA Fungus">
        <title>Comparative genomic study of the Penicillium genus elucidates a diverse pangenome and 15 lateral gene transfer events.</title>
        <authorList>
            <person name="Petersen C."/>
            <person name="Sorensen T."/>
            <person name="Nielsen M.R."/>
            <person name="Sondergaard T.E."/>
            <person name="Sorensen J.L."/>
            <person name="Fitzpatrick D.A."/>
            <person name="Frisvad J.C."/>
            <person name="Nielsen K.L."/>
        </authorList>
    </citation>
    <scope>NUCLEOTIDE SEQUENCE</scope>
    <source>
        <strain evidence="2">IBT 29677</strain>
    </source>
</reference>